<evidence type="ECO:0000256" key="7">
    <source>
        <dbReference type="ARBA" id="ARBA00023088"/>
    </source>
</evidence>
<evidence type="ECO:0000256" key="3">
    <source>
        <dbReference type="ARBA" id="ARBA00022525"/>
    </source>
</evidence>
<keyword evidence="6" id="KW-0677">Repeat</keyword>
<dbReference type="Pfam" id="PF12799">
    <property type="entry name" value="LRR_4"/>
    <property type="match status" value="2"/>
</dbReference>
<dbReference type="InterPro" id="IPR019931">
    <property type="entry name" value="LPXTG_anchor"/>
</dbReference>
<dbReference type="InterPro" id="IPR036116">
    <property type="entry name" value="FN3_sf"/>
</dbReference>
<accession>A0ABM8YTF8</accession>
<feature type="domain" description="Gram-positive cocci surface proteins LPxTG" evidence="11">
    <location>
        <begin position="890"/>
        <end position="924"/>
    </location>
</feature>
<dbReference type="PROSITE" id="PS50847">
    <property type="entry name" value="GRAM_POS_ANCHORING"/>
    <property type="match status" value="1"/>
</dbReference>
<feature type="chain" id="PRO_5047082451" description="LPXTG cell wall anchor domain-containing protein" evidence="10">
    <location>
        <begin position="28"/>
        <end position="924"/>
    </location>
</feature>
<name>A0ABM8YTF8_9BACI</name>
<dbReference type="CDD" id="cd00063">
    <property type="entry name" value="FN3"/>
    <property type="match status" value="3"/>
</dbReference>
<organism evidence="13 14">
    <name type="scientific">Sutcliffiella rhizosphaerae</name>
    <dbReference type="NCBI Taxonomy" id="2880967"/>
    <lineage>
        <taxon>Bacteria</taxon>
        <taxon>Bacillati</taxon>
        <taxon>Bacillota</taxon>
        <taxon>Bacilli</taxon>
        <taxon>Bacillales</taxon>
        <taxon>Bacillaceae</taxon>
        <taxon>Sutcliffiella</taxon>
    </lineage>
</organism>
<feature type="signal peptide" evidence="10">
    <location>
        <begin position="1"/>
        <end position="27"/>
    </location>
</feature>
<feature type="domain" description="Fibronectin type-III" evidence="12">
    <location>
        <begin position="208"/>
        <end position="296"/>
    </location>
</feature>
<evidence type="ECO:0000256" key="1">
    <source>
        <dbReference type="ARBA" id="ARBA00004168"/>
    </source>
</evidence>
<dbReference type="InterPro" id="IPR025875">
    <property type="entry name" value="Leu-rich_rpt_4"/>
</dbReference>
<dbReference type="PROSITE" id="PS50853">
    <property type="entry name" value="FN3"/>
    <property type="match status" value="2"/>
</dbReference>
<evidence type="ECO:0000256" key="9">
    <source>
        <dbReference type="SAM" id="Phobius"/>
    </source>
</evidence>
<keyword evidence="14" id="KW-1185">Reference proteome</keyword>
<proteinExistence type="predicted"/>
<evidence type="ECO:0000256" key="8">
    <source>
        <dbReference type="SAM" id="MobiDB-lite"/>
    </source>
</evidence>
<dbReference type="Gene3D" id="2.60.40.10">
    <property type="entry name" value="Immunoglobulins"/>
    <property type="match status" value="3"/>
</dbReference>
<keyword evidence="7" id="KW-0572">Peptidoglycan-anchor</keyword>
<protein>
    <recommendedName>
        <fullName evidence="15">LPXTG cell wall anchor domain-containing protein</fullName>
    </recommendedName>
</protein>
<keyword evidence="2" id="KW-0134">Cell wall</keyword>
<dbReference type="RefSeq" id="WP_230504545.1">
    <property type="nucleotide sequence ID" value="NZ_CAKJTJ010000040.1"/>
</dbReference>
<comment type="caution">
    <text evidence="13">The sequence shown here is derived from an EMBL/GenBank/DDBJ whole genome shotgun (WGS) entry which is preliminary data.</text>
</comment>
<feature type="region of interest" description="Disordered" evidence="8">
    <location>
        <begin position="842"/>
        <end position="891"/>
    </location>
</feature>
<keyword evidence="9" id="KW-1133">Transmembrane helix</keyword>
<keyword evidence="3" id="KW-0964">Secreted</keyword>
<feature type="region of interest" description="Disordered" evidence="8">
    <location>
        <begin position="174"/>
        <end position="195"/>
    </location>
</feature>
<evidence type="ECO:0000256" key="6">
    <source>
        <dbReference type="ARBA" id="ARBA00022737"/>
    </source>
</evidence>
<feature type="compositionally biased region" description="Basic and acidic residues" evidence="8">
    <location>
        <begin position="858"/>
        <end position="869"/>
    </location>
</feature>
<dbReference type="InterPro" id="IPR013783">
    <property type="entry name" value="Ig-like_fold"/>
</dbReference>
<gene>
    <name evidence="13" type="ORF">BACCIP111883_04058</name>
</gene>
<evidence type="ECO:0000256" key="10">
    <source>
        <dbReference type="SAM" id="SignalP"/>
    </source>
</evidence>
<dbReference type="EMBL" id="CAKJTJ010000040">
    <property type="protein sequence ID" value="CAG9623262.1"/>
    <property type="molecule type" value="Genomic_DNA"/>
</dbReference>
<feature type="compositionally biased region" description="Acidic residues" evidence="8">
    <location>
        <begin position="145"/>
        <end position="157"/>
    </location>
</feature>
<evidence type="ECO:0008006" key="15">
    <source>
        <dbReference type="Google" id="ProtNLM"/>
    </source>
</evidence>
<feature type="domain" description="Fibronectin type-III" evidence="12">
    <location>
        <begin position="482"/>
        <end position="570"/>
    </location>
</feature>
<feature type="region of interest" description="Disordered" evidence="8">
    <location>
        <begin position="136"/>
        <end position="157"/>
    </location>
</feature>
<dbReference type="PANTHER" id="PTHR46652:SF3">
    <property type="entry name" value="LEUCINE-RICH REPEAT-CONTAINING PROTEIN 9"/>
    <property type="match status" value="1"/>
</dbReference>
<evidence type="ECO:0000256" key="4">
    <source>
        <dbReference type="ARBA" id="ARBA00022614"/>
    </source>
</evidence>
<evidence type="ECO:0000256" key="2">
    <source>
        <dbReference type="ARBA" id="ARBA00022512"/>
    </source>
</evidence>
<dbReference type="InterPro" id="IPR050836">
    <property type="entry name" value="SDS22/Internalin_LRR"/>
</dbReference>
<dbReference type="SUPFAM" id="SSF52058">
    <property type="entry name" value="L domain-like"/>
    <property type="match status" value="1"/>
</dbReference>
<sequence length="924" mass="104391">MKKHFWLNVSIVFALLFSLVSPAVTFAEETTEETTEESTQVAATIQASILLTKAEQTENGVFLEWETTSNSDLTKLTQTFSVLKNGESETITAHVNTDQSSTNKQVFSYIDPVEKETPVEYSISWTVDEQSFTSNSINATVPSPLEEEATKEDNPDLTEVEADTEPVVEVDTNLENETSEAAKEETTPTKLPSPAPSLLDVPGVAYESELYLDKFFVNENSFTVFWFAYAEKQIGRIATYELYLNEELVKRDGTRFTEYEFTGLTPETSYEVKVKALNSQKVVLLEETIQVKTLPLPRGEIVSFPDKNLEAAVKENLHIDRDLFESDLEGLTFLFAPEYGIKKISGLEKAVNLKYLTLYYNEITDLKPLASLTKLEHIDLDTNKIKNISPLAGLTKLNTLWLNDNPISNIDTLSKLEYLENLFLHNTSITSLKALENLDHISTITLEGTNIDYSEGSADFLLLKKWAEAGVYIDVFDEEYIEPLDIWIESTSESTITLSWGYYFENEDAYEEEYTFHVYVNEKLYKKTKETWLTITGLQAQKDYVIKVEMYDNKGNFLFDTMEMAQTLPAPTGEIVTFKDAALAEAIRNQLGLPKRDIHQSDMERLDYLYTGDNGDIKDLAGLEKAIFLEDLDISDNQLKSLMPLAKLEHLVSLSAANNKIKDISVIKNLNLYYLDLSGNPISDISAISSMKDLETLYLHYTNITDISVLLELPFLNDVTLFGIDGLSFEEGTPEYEVLQELLKRNVTVYLHEEDFYETSDLEINVTNVTSDSIEVKWTYLGEEEVTSYIIGKNGDFYDILEETTYLFEGLEADTHYSIEIVALDANGDFVDFNFIEVSTLPYEEEEEGNNTSPPPAKETDKEKPKNENVGKTPTKVEPTPAKPNTKNKLPNTATNSMNFMFIGLALLVIGIGAGWFGMRRKKA</sequence>
<keyword evidence="9" id="KW-0812">Transmembrane</keyword>
<comment type="subcellular location">
    <subcellularLocation>
        <location evidence="1">Secreted</location>
        <location evidence="1">Cell wall</location>
        <topology evidence="1">Peptidoglycan-anchor</topology>
    </subcellularLocation>
</comment>
<dbReference type="Proteomes" id="UP000789833">
    <property type="component" value="Unassembled WGS sequence"/>
</dbReference>
<dbReference type="Gene3D" id="3.80.10.10">
    <property type="entry name" value="Ribonuclease Inhibitor"/>
    <property type="match status" value="2"/>
</dbReference>
<evidence type="ECO:0000256" key="5">
    <source>
        <dbReference type="ARBA" id="ARBA00022729"/>
    </source>
</evidence>
<dbReference type="PANTHER" id="PTHR46652">
    <property type="entry name" value="LEUCINE-RICH REPEAT AND IQ DOMAIN-CONTAINING PROTEIN 1-RELATED"/>
    <property type="match status" value="1"/>
</dbReference>
<dbReference type="PROSITE" id="PS51450">
    <property type="entry name" value="LRR"/>
    <property type="match status" value="7"/>
</dbReference>
<dbReference type="Pfam" id="PF00041">
    <property type="entry name" value="fn3"/>
    <property type="match status" value="2"/>
</dbReference>
<keyword evidence="4" id="KW-0433">Leucine-rich repeat</keyword>
<dbReference type="InterPro" id="IPR032675">
    <property type="entry name" value="LRR_dom_sf"/>
</dbReference>
<evidence type="ECO:0000313" key="14">
    <source>
        <dbReference type="Proteomes" id="UP000789833"/>
    </source>
</evidence>
<dbReference type="NCBIfam" id="TIGR01167">
    <property type="entry name" value="LPXTG_anchor"/>
    <property type="match status" value="1"/>
</dbReference>
<dbReference type="SMART" id="SM00365">
    <property type="entry name" value="LRR_SD22"/>
    <property type="match status" value="8"/>
</dbReference>
<dbReference type="SMART" id="SM00060">
    <property type="entry name" value="FN3"/>
    <property type="match status" value="3"/>
</dbReference>
<dbReference type="Pfam" id="PF00746">
    <property type="entry name" value="Gram_pos_anchor"/>
    <property type="match status" value="1"/>
</dbReference>
<evidence type="ECO:0000259" key="11">
    <source>
        <dbReference type="PROSITE" id="PS50847"/>
    </source>
</evidence>
<keyword evidence="9" id="KW-0472">Membrane</keyword>
<feature type="transmembrane region" description="Helical" evidence="9">
    <location>
        <begin position="900"/>
        <end position="919"/>
    </location>
</feature>
<dbReference type="SUPFAM" id="SSF49265">
    <property type="entry name" value="Fibronectin type III"/>
    <property type="match status" value="2"/>
</dbReference>
<keyword evidence="5 10" id="KW-0732">Signal</keyword>
<evidence type="ECO:0000313" key="13">
    <source>
        <dbReference type="EMBL" id="CAG9623262.1"/>
    </source>
</evidence>
<dbReference type="InterPro" id="IPR001611">
    <property type="entry name" value="Leu-rich_rpt"/>
</dbReference>
<dbReference type="InterPro" id="IPR003961">
    <property type="entry name" value="FN3_dom"/>
</dbReference>
<reference evidence="13 14" key="1">
    <citation type="submission" date="2021-10" db="EMBL/GenBank/DDBJ databases">
        <authorList>
            <person name="Criscuolo A."/>
        </authorList>
    </citation>
    <scope>NUCLEOTIDE SEQUENCE [LARGE SCALE GENOMIC DNA]</scope>
    <source>
        <strain evidence="14">CIP 111883</strain>
    </source>
</reference>
<evidence type="ECO:0000259" key="12">
    <source>
        <dbReference type="PROSITE" id="PS50853"/>
    </source>
</evidence>